<dbReference type="InterPro" id="IPR020827">
    <property type="entry name" value="Asparaginase/glutaminase_AS1"/>
</dbReference>
<evidence type="ECO:0000256" key="6">
    <source>
        <dbReference type="PROSITE-ProRule" id="PRU10099"/>
    </source>
</evidence>
<dbReference type="EMBL" id="JQZW01000019">
    <property type="protein sequence ID" value="KGN97083.1"/>
    <property type="molecule type" value="Genomic_DNA"/>
</dbReference>
<evidence type="ECO:0000259" key="9">
    <source>
        <dbReference type="Pfam" id="PF17763"/>
    </source>
</evidence>
<keyword evidence="3" id="KW-0378">Hydrolase</keyword>
<dbReference type="NCBIfam" id="TIGR00519">
    <property type="entry name" value="asnASE_I"/>
    <property type="match status" value="1"/>
</dbReference>
<dbReference type="Gene3D" id="3.40.50.40">
    <property type="match status" value="1"/>
</dbReference>
<dbReference type="PANTHER" id="PTHR11707">
    <property type="entry name" value="L-ASPARAGINASE"/>
    <property type="match status" value="1"/>
</dbReference>
<dbReference type="InterPro" id="IPR037152">
    <property type="entry name" value="L-asparaginase_N_sf"/>
</dbReference>
<evidence type="ECO:0000256" key="7">
    <source>
        <dbReference type="PROSITE-ProRule" id="PRU10100"/>
    </source>
</evidence>
<gene>
    <name evidence="10" type="ORF">HQ36_08660</name>
</gene>
<dbReference type="PROSITE" id="PS00144">
    <property type="entry name" value="ASN_GLN_ASE_1"/>
    <property type="match status" value="1"/>
</dbReference>
<dbReference type="SUPFAM" id="SSF53774">
    <property type="entry name" value="Glutaminase/Asparaginase"/>
    <property type="match status" value="1"/>
</dbReference>
<dbReference type="SFLD" id="SFLDS00057">
    <property type="entry name" value="Glutaminase/Asparaginase"/>
    <property type="match status" value="1"/>
</dbReference>
<evidence type="ECO:0000256" key="4">
    <source>
        <dbReference type="PIRSR" id="PIRSR001220-1"/>
    </source>
</evidence>
<evidence type="ECO:0000313" key="10">
    <source>
        <dbReference type="EMBL" id="KGN97083.1"/>
    </source>
</evidence>
<dbReference type="InterPro" id="IPR036152">
    <property type="entry name" value="Asp/glu_Ase-like_sf"/>
</dbReference>
<accession>A0A0A2G1C2</accession>
<dbReference type="eggNOG" id="COG0252">
    <property type="taxonomic scope" value="Bacteria"/>
</dbReference>
<organism evidence="10 11">
    <name type="scientific">Porphyromonas gingivicanis</name>
    <dbReference type="NCBI Taxonomy" id="266762"/>
    <lineage>
        <taxon>Bacteria</taxon>
        <taxon>Pseudomonadati</taxon>
        <taxon>Bacteroidota</taxon>
        <taxon>Bacteroidia</taxon>
        <taxon>Bacteroidales</taxon>
        <taxon>Porphyromonadaceae</taxon>
        <taxon>Porphyromonas</taxon>
    </lineage>
</organism>
<dbReference type="InterPro" id="IPR027475">
    <property type="entry name" value="Asparaginase/glutaminase_AS2"/>
</dbReference>
<feature type="binding site" evidence="5">
    <location>
        <position position="66"/>
    </location>
    <ligand>
        <name>substrate</name>
    </ligand>
</feature>
<dbReference type="OrthoDB" id="9788068at2"/>
<dbReference type="RefSeq" id="WP_036885114.1">
    <property type="nucleotide sequence ID" value="NZ_JQZW01000019.1"/>
</dbReference>
<dbReference type="InterPro" id="IPR027473">
    <property type="entry name" value="L-asparaginase_C"/>
</dbReference>
<dbReference type="PROSITE" id="PS51732">
    <property type="entry name" value="ASN_GLN_ASE_3"/>
    <property type="match status" value="1"/>
</dbReference>
<dbReference type="InterPro" id="IPR006033">
    <property type="entry name" value="AsnA_fam"/>
</dbReference>
<dbReference type="PIRSF" id="PIRSF001220">
    <property type="entry name" value="L-ASNase_gatD"/>
    <property type="match status" value="1"/>
</dbReference>
<dbReference type="InterPro" id="IPR006034">
    <property type="entry name" value="Asparaginase/glutaminase-like"/>
</dbReference>
<dbReference type="PRINTS" id="PR00139">
    <property type="entry name" value="ASNGLNASE"/>
</dbReference>
<dbReference type="PANTHER" id="PTHR11707:SF28">
    <property type="entry name" value="60 KDA LYSOPHOSPHOLIPASE"/>
    <property type="match status" value="1"/>
</dbReference>
<evidence type="ECO:0000313" key="11">
    <source>
        <dbReference type="Proteomes" id="UP000030134"/>
    </source>
</evidence>
<dbReference type="SMART" id="SM00870">
    <property type="entry name" value="Asparaginase"/>
    <property type="match status" value="1"/>
</dbReference>
<dbReference type="STRING" id="266762.HQ36_08660"/>
<dbReference type="PROSITE" id="PS00917">
    <property type="entry name" value="ASN_GLN_ASE_2"/>
    <property type="match status" value="1"/>
</dbReference>
<evidence type="ECO:0000256" key="1">
    <source>
        <dbReference type="ARBA" id="ARBA00010518"/>
    </source>
</evidence>
<feature type="binding site" evidence="5">
    <location>
        <begin position="97"/>
        <end position="98"/>
    </location>
    <ligand>
        <name>substrate</name>
    </ligand>
</feature>
<evidence type="ECO:0000256" key="3">
    <source>
        <dbReference type="ARBA" id="ARBA00022801"/>
    </source>
</evidence>
<feature type="active site" description="O-isoaspartyl threonine intermediate" evidence="4">
    <location>
        <position position="21"/>
    </location>
</feature>
<protein>
    <recommendedName>
        <fullName evidence="2">asparaginase</fullName>
        <ecNumber evidence="2">3.5.1.1</ecNumber>
    </recommendedName>
</protein>
<dbReference type="Gene3D" id="3.40.50.1170">
    <property type="entry name" value="L-asparaginase, N-terminal domain"/>
    <property type="match status" value="1"/>
</dbReference>
<dbReference type="CDD" id="cd08963">
    <property type="entry name" value="L-asparaginase_I"/>
    <property type="match status" value="1"/>
</dbReference>
<sequence length="359" mass="39508">MKQSTTNPKSPKILLIYTGGTIGMIEDPLTGALRAFDFTYLLEQIPELQRFGFEISSIQFDPPIDSSAITLDIWLKLASTIEKHYDTYDGFVVLHGTDTMAYTASALSFLLEGLGKPVIFTGSQLPIGRLRTDGKENLITAVQIAAERNAEGLPMVPEVCIYFDTRLMRANRTIKCSAEQFEAFASYNYPALANAGIHINYQNMYIHRVGQDGLHSLKVGKTMNPNVVVLRLFPGLPQEIVRTILSIPSLRGVILETYGSGNATTESWFLELLAEAVQKGIIIVNVTQCLSGMVDMSRYDTGIRLGQIGVVSGFDMTTECALTKLMFLLGKGLSREQVSALMQQPLCGELTPNPNTTHK</sequence>
<dbReference type="AlphaFoldDB" id="A0A0A2G1C2"/>
<dbReference type="Proteomes" id="UP000030134">
    <property type="component" value="Unassembled WGS sequence"/>
</dbReference>
<feature type="domain" description="Asparaginase/glutaminase C-terminal" evidence="9">
    <location>
        <begin position="226"/>
        <end position="342"/>
    </location>
</feature>
<dbReference type="InterPro" id="IPR041725">
    <property type="entry name" value="L-asparaginase_I"/>
</dbReference>
<dbReference type="GO" id="GO:0004067">
    <property type="term" value="F:asparaginase activity"/>
    <property type="evidence" value="ECO:0007669"/>
    <property type="project" value="UniProtKB-UniRule"/>
</dbReference>
<comment type="caution">
    <text evidence="10">The sequence shown here is derived from an EMBL/GenBank/DDBJ whole genome shotgun (WGS) entry which is preliminary data.</text>
</comment>
<evidence type="ECO:0000256" key="2">
    <source>
        <dbReference type="ARBA" id="ARBA00012920"/>
    </source>
</evidence>
<feature type="active site" evidence="7">
    <location>
        <position position="97"/>
    </location>
</feature>
<evidence type="ECO:0000256" key="5">
    <source>
        <dbReference type="PIRSR" id="PIRSR001220-2"/>
    </source>
</evidence>
<comment type="similarity">
    <text evidence="1">Belongs to the asparaginase 1 family.</text>
</comment>
<dbReference type="InterPro" id="IPR027474">
    <property type="entry name" value="L-asparaginase_N"/>
</dbReference>
<dbReference type="PIRSF" id="PIRSF500176">
    <property type="entry name" value="L_ASNase"/>
    <property type="match status" value="1"/>
</dbReference>
<dbReference type="FunFam" id="3.40.50.1170:FF:000001">
    <property type="entry name" value="L-asparaginase 2"/>
    <property type="match status" value="1"/>
</dbReference>
<evidence type="ECO:0000259" key="8">
    <source>
        <dbReference type="Pfam" id="PF00710"/>
    </source>
</evidence>
<reference evidence="10 11" key="1">
    <citation type="submission" date="2014-08" db="EMBL/GenBank/DDBJ databases">
        <title>Porphyromonas gingivicanis strain:COT-022_OH1391 Genome sequencing.</title>
        <authorList>
            <person name="Wallis C."/>
            <person name="Deusch O."/>
            <person name="O'Flynn C."/>
            <person name="Davis I."/>
            <person name="Jospin G."/>
            <person name="Darling A.E."/>
            <person name="Coil D.A."/>
            <person name="Alexiev A."/>
            <person name="Horsfall A."/>
            <person name="Kirkwood N."/>
            <person name="Harris S."/>
            <person name="Eisen J.A."/>
        </authorList>
    </citation>
    <scope>NUCLEOTIDE SEQUENCE [LARGE SCALE GENOMIC DNA]</scope>
    <source>
        <strain evidence="11">COT-022 OH1391</strain>
    </source>
</reference>
<feature type="domain" description="L-asparaginase N-terminal" evidence="8">
    <location>
        <begin position="12"/>
        <end position="203"/>
    </location>
</feature>
<dbReference type="Pfam" id="PF00710">
    <property type="entry name" value="Asparaginase"/>
    <property type="match status" value="1"/>
</dbReference>
<dbReference type="InterPro" id="IPR040919">
    <property type="entry name" value="Asparaginase_C"/>
</dbReference>
<keyword evidence="11" id="KW-1185">Reference proteome</keyword>
<feature type="active site" evidence="6">
    <location>
        <position position="21"/>
    </location>
</feature>
<dbReference type="EC" id="3.5.1.1" evidence="2"/>
<dbReference type="Pfam" id="PF17763">
    <property type="entry name" value="Asparaginase_C"/>
    <property type="match status" value="1"/>
</dbReference>
<dbReference type="GO" id="GO:0009066">
    <property type="term" value="P:aspartate family amino acid metabolic process"/>
    <property type="evidence" value="ECO:0007669"/>
    <property type="project" value="UniProtKB-ARBA"/>
</dbReference>
<name>A0A0A2G1C2_9PORP</name>
<dbReference type="FunFam" id="3.40.50.40:FF:000001">
    <property type="entry name" value="L-asparaginase 1"/>
    <property type="match status" value="1"/>
</dbReference>
<proteinExistence type="inferred from homology"/>